<name>A0A840UXF3_9BACT</name>
<proteinExistence type="predicted"/>
<sequence>MCLILLAWRCHPGYRLILAANRDEFLHRPTAPLAFWPERPEILAGRDLQAGGTWFGLTGGCRFAAVTNYRDPATFSATALSRGQLPVKYLMSGIDPQQFCTTNAHQWPQYNGFNLLVGDADTLVYTSNRSPQPAYAVSPGIHGLSNHLLDTPWPKVARGMAALHRLLDGRAVIEPDDLFPLLEDSRQPPDDELPETGMSLEWERLLATALISGSEYGTRSSLALIVRDDGTISCTERTFAHAPEGVRETGKVRFDLQCRRCGDRGGIGAG</sequence>
<dbReference type="PANTHER" id="PTHR17985">
    <property type="entry name" value="SER/THR-RICH PROTEIN T10 IN DGCR REGION"/>
    <property type="match status" value="1"/>
</dbReference>
<comment type="caution">
    <text evidence="1">The sequence shown here is derived from an EMBL/GenBank/DDBJ whole genome shotgun (WGS) entry which is preliminary data.</text>
</comment>
<evidence type="ECO:0000313" key="2">
    <source>
        <dbReference type="Proteomes" id="UP000539642"/>
    </source>
</evidence>
<dbReference type="EMBL" id="JACHEO010000027">
    <property type="protein sequence ID" value="MBB5349486.1"/>
    <property type="molecule type" value="Genomic_DNA"/>
</dbReference>
<evidence type="ECO:0000313" key="1">
    <source>
        <dbReference type="EMBL" id="MBB5349486.1"/>
    </source>
</evidence>
<organism evidence="1 2">
    <name type="scientific">Desulfoprunum benzoelyticum</name>
    <dbReference type="NCBI Taxonomy" id="1506996"/>
    <lineage>
        <taxon>Bacteria</taxon>
        <taxon>Pseudomonadati</taxon>
        <taxon>Thermodesulfobacteriota</taxon>
        <taxon>Desulfobulbia</taxon>
        <taxon>Desulfobulbales</taxon>
        <taxon>Desulfobulbaceae</taxon>
        <taxon>Desulfoprunum</taxon>
    </lineage>
</organism>
<dbReference type="PANTHER" id="PTHR17985:SF8">
    <property type="entry name" value="TRANSPORT AND GOLGI ORGANIZATION PROTEIN 2 HOMOLOG"/>
    <property type="match status" value="1"/>
</dbReference>
<dbReference type="AlphaFoldDB" id="A0A840UXF3"/>
<accession>A0A840UXF3</accession>
<protein>
    <submittedName>
        <fullName evidence="1">Uncharacterized protein with NRDE domain</fullName>
    </submittedName>
</protein>
<dbReference type="RefSeq" id="WP_183352278.1">
    <property type="nucleotide sequence ID" value="NZ_JACHEO010000027.1"/>
</dbReference>
<gene>
    <name evidence="1" type="ORF">HNQ81_003241</name>
</gene>
<dbReference type="Pfam" id="PF05742">
    <property type="entry name" value="TANGO2"/>
    <property type="match status" value="1"/>
</dbReference>
<keyword evidence="2" id="KW-1185">Reference proteome</keyword>
<reference evidence="1 2" key="1">
    <citation type="submission" date="2020-08" db="EMBL/GenBank/DDBJ databases">
        <title>Genomic Encyclopedia of Type Strains, Phase IV (KMG-IV): sequencing the most valuable type-strain genomes for metagenomic binning, comparative biology and taxonomic classification.</title>
        <authorList>
            <person name="Goeker M."/>
        </authorList>
    </citation>
    <scope>NUCLEOTIDE SEQUENCE [LARGE SCALE GENOMIC DNA]</scope>
    <source>
        <strain evidence="1 2">DSM 28570</strain>
    </source>
</reference>
<dbReference type="Proteomes" id="UP000539642">
    <property type="component" value="Unassembled WGS sequence"/>
</dbReference>
<dbReference type="InterPro" id="IPR008551">
    <property type="entry name" value="TANGO2"/>
</dbReference>